<dbReference type="InterPro" id="IPR032312">
    <property type="entry name" value="LacZ_4"/>
</dbReference>
<evidence type="ECO:0000256" key="8">
    <source>
        <dbReference type="SAM" id="MobiDB-lite"/>
    </source>
</evidence>
<evidence type="ECO:0000256" key="2">
    <source>
        <dbReference type="ARBA" id="ARBA00007401"/>
    </source>
</evidence>
<dbReference type="EMBL" id="BAAAYR010000004">
    <property type="protein sequence ID" value="GAA3573962.1"/>
    <property type="molecule type" value="Genomic_DNA"/>
</dbReference>
<keyword evidence="11" id="KW-1185">Reference proteome</keyword>
<comment type="similarity">
    <text evidence="2">Belongs to the glycosyl hydrolase 2 family.</text>
</comment>
<evidence type="ECO:0000256" key="7">
    <source>
        <dbReference type="ARBA" id="ARBA00032230"/>
    </source>
</evidence>
<dbReference type="PRINTS" id="PR00132">
    <property type="entry name" value="GLHYDRLASE2"/>
</dbReference>
<feature type="region of interest" description="Disordered" evidence="8">
    <location>
        <begin position="763"/>
        <end position="802"/>
    </location>
</feature>
<dbReference type="Pfam" id="PF02837">
    <property type="entry name" value="Glyco_hydro_2_N"/>
    <property type="match status" value="1"/>
</dbReference>
<feature type="region of interest" description="Disordered" evidence="8">
    <location>
        <begin position="1"/>
        <end position="25"/>
    </location>
</feature>
<feature type="compositionally biased region" description="Low complexity" evidence="8">
    <location>
        <begin position="712"/>
        <end position="726"/>
    </location>
</feature>
<dbReference type="Pfam" id="PF02929">
    <property type="entry name" value="Bgal_small_N"/>
    <property type="match status" value="1"/>
</dbReference>
<evidence type="ECO:0000256" key="3">
    <source>
        <dbReference type="ARBA" id="ARBA00012756"/>
    </source>
</evidence>
<proteinExistence type="inferred from homology"/>
<accession>A0ABP6XX73</accession>
<evidence type="ECO:0000256" key="6">
    <source>
        <dbReference type="ARBA" id="ARBA00023295"/>
    </source>
</evidence>
<keyword evidence="5 10" id="KW-0378">Hydrolase</keyword>
<dbReference type="InterPro" id="IPR050347">
    <property type="entry name" value="Bact_Beta-galactosidase"/>
</dbReference>
<dbReference type="InterPro" id="IPR023232">
    <property type="entry name" value="Glyco_hydro_2_AS"/>
</dbReference>
<organism evidence="10 11">
    <name type="scientific">Microlunatus spumicola</name>
    <dbReference type="NCBI Taxonomy" id="81499"/>
    <lineage>
        <taxon>Bacteria</taxon>
        <taxon>Bacillati</taxon>
        <taxon>Actinomycetota</taxon>
        <taxon>Actinomycetes</taxon>
        <taxon>Propionibacteriales</taxon>
        <taxon>Propionibacteriaceae</taxon>
        <taxon>Microlunatus</taxon>
    </lineage>
</organism>
<dbReference type="EC" id="3.2.1.23" evidence="3"/>
<feature type="region of interest" description="Disordered" evidence="8">
    <location>
        <begin position="710"/>
        <end position="735"/>
    </location>
</feature>
<dbReference type="Gene3D" id="2.60.120.260">
    <property type="entry name" value="Galactose-binding domain-like"/>
    <property type="match status" value="1"/>
</dbReference>
<sequence length="1027" mass="112299">MDDRGSDDDLTYLEDTGPGTGRRSPARAWVETDAPVLSLDGDWRFRWSASPVGLGTAFADPGFDDTGWDTLPVPSHWVLHGDPSGERRYGAPIYTNVQYPFPLDPPHVPDKNPTGDHRRTFEAPGWVGDPEQAGTRTLLRLDGVESLYRVWLNGTEIGVGRGSRLVQELDVTDALRPGTNVLAARVHQWSAASYVEDQDQWWLPGIFRSVTLLARPVGSLDDVWLATAYAPVGRTGGRGTLDPRLVAGPEAFPVTVRVPELGVEETFADAAALDRLEGGLDVGEVEPWTAESPRLYAATVSSAGETVSLRVGFRDVVVEGDRLLVNGDRLVFRGMNRHETHPERGRVFDEAFAREALLAMKRAGVNAVRTSHYPPHPRVLDLLDELGFWTVLECDLETHGFVFADWAGNPSDDPAWADAYLDRIERTVERDKNHASVVVWSLGNEAGTGRNLAAMADWVHRRDPSRPVHYEGDHSCSYTDLYSRMYPNYAETEAIGSDTGFVGEVTLPGDAVRIRQRPAVLCEYVHAMGNGPGGVRTYDDLFEAHPRLHGGFVWEWRDHGLLARAADGTEFYAYGGDFGEVVHDGNFVMDGMVLPDGTPTPGLAEWSAVNAPVRLECVGSTLLVRNRQHSASTDGLRFVAVREVDGVPGAPVRIDAMPVEAGETGRLALPTALLEPAGTGETWLQVRAELAHDTPWAPAGHVVARAQHDLTPARPRPTATPRRAAPLVPADRSGTLRLGPAELDLRTGLLTRVGDLAVSGPRLELWRGPTDNDRSGERGSYELANPEDTLGEGAPGPSSDARWRERGLDRLVHRVTSVEVGGSDEPAAVVRMRVGAARQRLGVDVTYRYDVHEDAVGLRVEVQPDPAWDCTWPRVGVRLDLPAGLDRAEWFGTGPDESYPDTHDAAYVGRFAADLAGLDVRYSRPQETGHRAELRELVVRDADAARLVVRTRPAVDGHRAGFTLTPWTPQQLDAARHPYELPAPEATFLFLDDAVHGIGSRACGMDVLPEHALWPGARAFEVELSLP</sequence>
<comment type="caution">
    <text evidence="10">The sequence shown here is derived from an EMBL/GenBank/DDBJ whole genome shotgun (WGS) entry which is preliminary data.</text>
</comment>
<dbReference type="Gene3D" id="2.60.40.10">
    <property type="entry name" value="Immunoglobulins"/>
    <property type="match status" value="2"/>
</dbReference>
<dbReference type="Pfam" id="PF16353">
    <property type="entry name" value="LacZ_4"/>
    <property type="match status" value="1"/>
</dbReference>
<dbReference type="SUPFAM" id="SSF49785">
    <property type="entry name" value="Galactose-binding domain-like"/>
    <property type="match status" value="1"/>
</dbReference>
<feature type="domain" description="Beta galactosidase small chain/" evidence="9">
    <location>
        <begin position="737"/>
        <end position="1025"/>
    </location>
</feature>
<comment type="catalytic activity">
    <reaction evidence="1">
        <text>Hydrolysis of terminal non-reducing beta-D-galactose residues in beta-D-galactosides.</text>
        <dbReference type="EC" id="3.2.1.23"/>
    </reaction>
</comment>
<evidence type="ECO:0000256" key="4">
    <source>
        <dbReference type="ARBA" id="ARBA00013303"/>
    </source>
</evidence>
<dbReference type="PANTHER" id="PTHR46323">
    <property type="entry name" value="BETA-GALACTOSIDASE"/>
    <property type="match status" value="1"/>
</dbReference>
<dbReference type="Pfam" id="PF02836">
    <property type="entry name" value="Glyco_hydro_2_C"/>
    <property type="match status" value="1"/>
</dbReference>
<dbReference type="PROSITE" id="PS00608">
    <property type="entry name" value="GLYCOSYL_HYDROL_F2_2"/>
    <property type="match status" value="1"/>
</dbReference>
<dbReference type="Gene3D" id="3.20.20.80">
    <property type="entry name" value="Glycosidases"/>
    <property type="match status" value="1"/>
</dbReference>
<dbReference type="PANTHER" id="PTHR46323:SF2">
    <property type="entry name" value="BETA-GALACTOSIDASE"/>
    <property type="match status" value="1"/>
</dbReference>
<dbReference type="RefSeq" id="WP_344742539.1">
    <property type="nucleotide sequence ID" value="NZ_BAAAYR010000004.1"/>
</dbReference>
<dbReference type="SUPFAM" id="SSF49303">
    <property type="entry name" value="beta-Galactosidase/glucuronidase domain"/>
    <property type="match status" value="2"/>
</dbReference>
<keyword evidence="6" id="KW-0326">Glycosidase</keyword>
<evidence type="ECO:0000259" key="9">
    <source>
        <dbReference type="SMART" id="SM01038"/>
    </source>
</evidence>
<name>A0ABP6XX73_9ACTN</name>
<dbReference type="InterPro" id="IPR008979">
    <property type="entry name" value="Galactose-bd-like_sf"/>
</dbReference>
<dbReference type="GO" id="GO:0016787">
    <property type="term" value="F:hydrolase activity"/>
    <property type="evidence" value="ECO:0007669"/>
    <property type="project" value="UniProtKB-KW"/>
</dbReference>
<dbReference type="InterPro" id="IPR006104">
    <property type="entry name" value="Glyco_hydro_2_N"/>
</dbReference>
<evidence type="ECO:0000313" key="10">
    <source>
        <dbReference type="EMBL" id="GAA3573962.1"/>
    </source>
</evidence>
<feature type="compositionally biased region" description="Basic and acidic residues" evidence="8">
    <location>
        <begin position="770"/>
        <end position="780"/>
    </location>
</feature>
<dbReference type="Proteomes" id="UP001500767">
    <property type="component" value="Unassembled WGS sequence"/>
</dbReference>
<dbReference type="SUPFAM" id="SSF51445">
    <property type="entry name" value="(Trans)glycosidases"/>
    <property type="match status" value="1"/>
</dbReference>
<dbReference type="SUPFAM" id="SSF74650">
    <property type="entry name" value="Galactose mutarotase-like"/>
    <property type="match status" value="1"/>
</dbReference>
<feature type="compositionally biased region" description="Acidic residues" evidence="8">
    <location>
        <begin position="1"/>
        <end position="12"/>
    </location>
</feature>
<dbReference type="InterPro" id="IPR036156">
    <property type="entry name" value="Beta-gal/glucu_dom_sf"/>
</dbReference>
<evidence type="ECO:0000256" key="1">
    <source>
        <dbReference type="ARBA" id="ARBA00001412"/>
    </source>
</evidence>
<protein>
    <recommendedName>
        <fullName evidence="4">Beta-galactosidase</fullName>
        <ecNumber evidence="3">3.2.1.23</ecNumber>
    </recommendedName>
    <alternativeName>
        <fullName evidence="7">Lactase</fullName>
    </alternativeName>
</protein>
<dbReference type="SMART" id="SM01038">
    <property type="entry name" value="Bgal_small_N"/>
    <property type="match status" value="1"/>
</dbReference>
<reference evidence="11" key="1">
    <citation type="journal article" date="2019" name="Int. J. Syst. Evol. Microbiol.">
        <title>The Global Catalogue of Microorganisms (GCM) 10K type strain sequencing project: providing services to taxonomists for standard genome sequencing and annotation.</title>
        <authorList>
            <consortium name="The Broad Institute Genomics Platform"/>
            <consortium name="The Broad Institute Genome Sequencing Center for Infectious Disease"/>
            <person name="Wu L."/>
            <person name="Ma J."/>
        </authorList>
    </citation>
    <scope>NUCLEOTIDE SEQUENCE [LARGE SCALE GENOMIC DNA]</scope>
    <source>
        <strain evidence="11">JCM 16540</strain>
    </source>
</reference>
<gene>
    <name evidence="10" type="ORF">GCM10022197_33620</name>
</gene>
<dbReference type="InterPro" id="IPR017853">
    <property type="entry name" value="GH"/>
</dbReference>
<dbReference type="Gene3D" id="2.70.98.10">
    <property type="match status" value="1"/>
</dbReference>
<evidence type="ECO:0000256" key="5">
    <source>
        <dbReference type="ARBA" id="ARBA00022801"/>
    </source>
</evidence>
<dbReference type="InterPro" id="IPR006103">
    <property type="entry name" value="Glyco_hydro_2_cat"/>
</dbReference>
<dbReference type="InterPro" id="IPR004199">
    <property type="entry name" value="B-gal_small/dom_5"/>
</dbReference>
<dbReference type="InterPro" id="IPR011013">
    <property type="entry name" value="Gal_mutarotase_sf_dom"/>
</dbReference>
<dbReference type="InterPro" id="IPR014718">
    <property type="entry name" value="GH-type_carb-bd"/>
</dbReference>
<dbReference type="InterPro" id="IPR006101">
    <property type="entry name" value="Glyco_hydro_2"/>
</dbReference>
<dbReference type="InterPro" id="IPR013783">
    <property type="entry name" value="Ig-like_fold"/>
</dbReference>
<evidence type="ECO:0000313" key="11">
    <source>
        <dbReference type="Proteomes" id="UP001500767"/>
    </source>
</evidence>